<dbReference type="GO" id="GO:2000641">
    <property type="term" value="P:regulation of early endosome to late endosome transport"/>
    <property type="evidence" value="ECO:0007669"/>
    <property type="project" value="TreeGrafter"/>
</dbReference>
<evidence type="ECO:0000313" key="7">
    <source>
        <dbReference type="Proteomes" id="UP000007797"/>
    </source>
</evidence>
<dbReference type="GO" id="GO:0005770">
    <property type="term" value="C:late endosome"/>
    <property type="evidence" value="ECO:0007669"/>
    <property type="project" value="UniProtKB-SubCell"/>
</dbReference>
<evidence type="ECO:0000259" key="5">
    <source>
        <dbReference type="PROSITE" id="PS50211"/>
    </source>
</evidence>
<dbReference type="Proteomes" id="UP000007797">
    <property type="component" value="Unassembled WGS sequence"/>
</dbReference>
<dbReference type="InterPro" id="IPR042431">
    <property type="entry name" value="FAM45"/>
</dbReference>
<dbReference type="OrthoDB" id="66409at2759"/>
<dbReference type="STRING" id="1054147.F4QBE3"/>
<dbReference type="OMA" id="HKDIAMF"/>
<organism evidence="6 7">
    <name type="scientific">Cavenderia fasciculata</name>
    <name type="common">Slime mold</name>
    <name type="synonym">Dictyostelium fasciculatum</name>
    <dbReference type="NCBI Taxonomy" id="261658"/>
    <lineage>
        <taxon>Eukaryota</taxon>
        <taxon>Amoebozoa</taxon>
        <taxon>Evosea</taxon>
        <taxon>Eumycetozoa</taxon>
        <taxon>Dictyostelia</taxon>
        <taxon>Acytosteliales</taxon>
        <taxon>Cavenderiaceae</taxon>
        <taxon>Cavenderia</taxon>
    </lineage>
</organism>
<protein>
    <submittedName>
        <fullName evidence="6">FAM45 family protein</fullName>
    </submittedName>
</protein>
<keyword evidence="3" id="KW-0344">Guanine-nucleotide releasing factor</keyword>
<evidence type="ECO:0000256" key="1">
    <source>
        <dbReference type="ARBA" id="ARBA00004603"/>
    </source>
</evidence>
<comment type="subcellular location">
    <subcellularLocation>
        <location evidence="1">Late endosome</location>
    </subcellularLocation>
</comment>
<dbReference type="GO" id="GO:0005085">
    <property type="term" value="F:guanyl-nucleotide exchange factor activity"/>
    <property type="evidence" value="ECO:0007669"/>
    <property type="project" value="UniProtKB-KW"/>
</dbReference>
<evidence type="ECO:0000313" key="6">
    <source>
        <dbReference type="EMBL" id="EGG14915.1"/>
    </source>
</evidence>
<name>F4QBE3_CACFS</name>
<dbReference type="InterPro" id="IPR037516">
    <property type="entry name" value="Tripartite_DENN"/>
</dbReference>
<accession>F4QBE3</accession>
<dbReference type="GeneID" id="14866939"/>
<dbReference type="GO" id="GO:0031267">
    <property type="term" value="F:small GTPase binding"/>
    <property type="evidence" value="ECO:0007669"/>
    <property type="project" value="TreeGrafter"/>
</dbReference>
<dbReference type="AlphaFoldDB" id="F4QBE3"/>
<gene>
    <name evidence="6" type="primary">fam45</name>
    <name evidence="6" type="ORF">DFA_10788</name>
</gene>
<dbReference type="EMBL" id="GL883027">
    <property type="protein sequence ID" value="EGG14915.1"/>
    <property type="molecule type" value="Genomic_DNA"/>
</dbReference>
<reference evidence="7" key="1">
    <citation type="journal article" date="2011" name="Genome Res.">
        <title>Phylogeny-wide analysis of social amoeba genomes highlights ancient origins for complex intercellular communication.</title>
        <authorList>
            <person name="Heidel A.J."/>
            <person name="Lawal H.M."/>
            <person name="Felder M."/>
            <person name="Schilde C."/>
            <person name="Helps N.R."/>
            <person name="Tunggal B."/>
            <person name="Rivero F."/>
            <person name="John U."/>
            <person name="Schleicher M."/>
            <person name="Eichinger L."/>
            <person name="Platzer M."/>
            <person name="Noegel A.A."/>
            <person name="Schaap P."/>
            <person name="Gloeckner G."/>
        </authorList>
    </citation>
    <scope>NUCLEOTIDE SEQUENCE [LARGE SCALE GENOMIC DNA]</scope>
    <source>
        <strain evidence="7">SH3</strain>
    </source>
</reference>
<feature type="domain" description="UDENN" evidence="5">
    <location>
        <begin position="1"/>
        <end position="363"/>
    </location>
</feature>
<keyword evidence="7" id="KW-1185">Reference proteome</keyword>
<dbReference type="RefSeq" id="XP_004351431.1">
    <property type="nucleotide sequence ID" value="XM_004351379.1"/>
</dbReference>
<comment type="similarity">
    <text evidence="2">Belongs to the DENND10 family.</text>
</comment>
<dbReference type="PANTHER" id="PTHR28544:SF1">
    <property type="entry name" value="DENN DOMAIN-CONTAINING PROTEIN 10-RELATED"/>
    <property type="match status" value="1"/>
</dbReference>
<dbReference type="GO" id="GO:0015031">
    <property type="term" value="P:protein transport"/>
    <property type="evidence" value="ECO:0007669"/>
    <property type="project" value="TreeGrafter"/>
</dbReference>
<evidence type="ECO:0000256" key="3">
    <source>
        <dbReference type="ARBA" id="ARBA00022658"/>
    </source>
</evidence>
<dbReference type="Pfam" id="PF08616">
    <property type="entry name" value="SPA"/>
    <property type="match status" value="1"/>
</dbReference>
<dbReference type="KEGG" id="dfa:DFA_10788"/>
<dbReference type="PANTHER" id="PTHR28544">
    <property type="entry name" value="PROTEIN FAM45A-RELATED"/>
    <property type="match status" value="1"/>
</dbReference>
<evidence type="ECO:0000256" key="4">
    <source>
        <dbReference type="ARBA" id="ARBA00022753"/>
    </source>
</evidence>
<sequence length="363" mass="41420">MSDISLDDSICIFEKDTNNDVLMTWCFPTIEDSIRNVVLNRSGLKNDSVNAQFNFSKYKNSWIYLYTISIPAQKDKDESIVIPDTLKKVVLFTICIIRNVYNPEKYGTLAQIMSNIYLKTGDPSKLLECHLRAVNRGQFDVGALGKFVDADYDIRRSYLATSIKDIIKLFDEQSILIWNAMMLKKRIVIYSDKISPLLKVIRGFPLFVFHRQNWSLLRPYVTVDEDEIKELVNNGVYVAGFTDPSIKSREDLYDLLVDLPSKEITVASHAKDQFLLSSIHKDILKLLLTSIDEEVEEPMSDQAVMKALTIKVKELLVKLESLKVEGDDGKSMVTLKSLQERKLPPGMDTFLFNVANVEGLNNQ</sequence>
<dbReference type="PROSITE" id="PS50211">
    <property type="entry name" value="DENN"/>
    <property type="match status" value="1"/>
</dbReference>
<evidence type="ECO:0000256" key="2">
    <source>
        <dbReference type="ARBA" id="ARBA00008641"/>
    </source>
</evidence>
<proteinExistence type="inferred from homology"/>
<keyword evidence="4" id="KW-0967">Endosome</keyword>